<keyword evidence="4" id="KW-1185">Reference proteome</keyword>
<reference evidence="3 4" key="1">
    <citation type="submission" date="2019-02" db="EMBL/GenBank/DDBJ databases">
        <title>Pedobacter sp. RP-3-8 sp. nov., isolated from Arctic soil.</title>
        <authorList>
            <person name="Dahal R.H."/>
        </authorList>
    </citation>
    <scope>NUCLEOTIDE SEQUENCE [LARGE SCALE GENOMIC DNA]</scope>
    <source>
        <strain evidence="3 4">RP-3-8</strain>
    </source>
</reference>
<dbReference type="InterPro" id="IPR010559">
    <property type="entry name" value="Sig_transdc_His_kin_internal"/>
</dbReference>
<evidence type="ECO:0000313" key="3">
    <source>
        <dbReference type="EMBL" id="TCC96957.1"/>
    </source>
</evidence>
<dbReference type="EMBL" id="SJSM01000004">
    <property type="protein sequence ID" value="TCC96957.1"/>
    <property type="molecule type" value="Genomic_DNA"/>
</dbReference>
<dbReference type="PANTHER" id="PTHR34220">
    <property type="entry name" value="SENSOR HISTIDINE KINASE YPDA"/>
    <property type="match status" value="1"/>
</dbReference>
<organism evidence="3 4">
    <name type="scientific">Pedobacter hiemivivus</name>
    <dbReference type="NCBI Taxonomy" id="2530454"/>
    <lineage>
        <taxon>Bacteria</taxon>
        <taxon>Pseudomonadati</taxon>
        <taxon>Bacteroidota</taxon>
        <taxon>Sphingobacteriia</taxon>
        <taxon>Sphingobacteriales</taxon>
        <taxon>Sphingobacteriaceae</taxon>
        <taxon>Pedobacter</taxon>
    </lineage>
</organism>
<feature type="transmembrane region" description="Helical" evidence="1">
    <location>
        <begin position="77"/>
        <end position="95"/>
    </location>
</feature>
<dbReference type="GO" id="GO:0000155">
    <property type="term" value="F:phosphorelay sensor kinase activity"/>
    <property type="evidence" value="ECO:0007669"/>
    <property type="project" value="InterPro"/>
</dbReference>
<dbReference type="InterPro" id="IPR050640">
    <property type="entry name" value="Bact_2-comp_sensor_kinase"/>
</dbReference>
<keyword evidence="1" id="KW-0472">Membrane</keyword>
<keyword evidence="1" id="KW-0812">Transmembrane</keyword>
<dbReference type="PANTHER" id="PTHR34220:SF7">
    <property type="entry name" value="SENSOR HISTIDINE KINASE YPDA"/>
    <property type="match status" value="1"/>
</dbReference>
<gene>
    <name evidence="3" type="ORF">EZ444_08830</name>
</gene>
<dbReference type="AlphaFoldDB" id="A0A4R0NBG1"/>
<dbReference type="Proteomes" id="UP000291117">
    <property type="component" value="Unassembled WGS sequence"/>
</dbReference>
<sequence>MKKTLLNKHWLFICFYWLLLGISIWAQMIKDFQLVPAILQSLAFVTAAIVVAHTVSDVILPNALVNGKMKLFVGQSLLMTLLLAFVLTVIPLWFYKHYVMGTAFDTPERMEAYGESLLRFYSNLPSAILINATACGLRFYQEHSLMEKNHEELLKVHLEAQLRILQDQINPHLMFNVLNHIHILMQKDIDRASVLLIRFSDILRYQLYECNREFVTLEKELKYLKDLVAIEQIRWADELEVKYSWTIQNGKSEISPLLLVPFIENAFKHVSRLPTEKGYVHLILKQSGDMLELNVENSNSAQQPRKQDSGGLGLTNVQKRLEILYPDKHELNIEKTESSYKVHLRLELNPSNS</sequence>
<comment type="caution">
    <text evidence="3">The sequence shown here is derived from an EMBL/GenBank/DDBJ whole genome shotgun (WGS) entry which is preliminary data.</text>
</comment>
<dbReference type="GO" id="GO:0016020">
    <property type="term" value="C:membrane"/>
    <property type="evidence" value="ECO:0007669"/>
    <property type="project" value="InterPro"/>
</dbReference>
<feature type="transmembrane region" description="Helical" evidence="1">
    <location>
        <begin position="42"/>
        <end position="65"/>
    </location>
</feature>
<dbReference type="RefSeq" id="WP_131608369.1">
    <property type="nucleotide sequence ID" value="NZ_SJSM01000004.1"/>
</dbReference>
<evidence type="ECO:0000256" key="1">
    <source>
        <dbReference type="SAM" id="Phobius"/>
    </source>
</evidence>
<dbReference type="InterPro" id="IPR036890">
    <property type="entry name" value="HATPase_C_sf"/>
</dbReference>
<feature type="domain" description="Signal transduction histidine kinase internal region" evidence="2">
    <location>
        <begin position="160"/>
        <end position="238"/>
    </location>
</feature>
<dbReference type="Gene3D" id="3.30.565.10">
    <property type="entry name" value="Histidine kinase-like ATPase, C-terminal domain"/>
    <property type="match status" value="1"/>
</dbReference>
<protein>
    <submittedName>
        <fullName evidence="3">GHKL domain-containing protein</fullName>
    </submittedName>
</protein>
<dbReference type="Pfam" id="PF06580">
    <property type="entry name" value="His_kinase"/>
    <property type="match status" value="1"/>
</dbReference>
<evidence type="ECO:0000313" key="4">
    <source>
        <dbReference type="Proteomes" id="UP000291117"/>
    </source>
</evidence>
<name>A0A4R0NBG1_9SPHI</name>
<dbReference type="OrthoDB" id="9792992at2"/>
<proteinExistence type="predicted"/>
<dbReference type="SUPFAM" id="SSF55874">
    <property type="entry name" value="ATPase domain of HSP90 chaperone/DNA topoisomerase II/histidine kinase"/>
    <property type="match status" value="1"/>
</dbReference>
<keyword evidence="1" id="KW-1133">Transmembrane helix</keyword>
<evidence type="ECO:0000259" key="2">
    <source>
        <dbReference type="Pfam" id="PF06580"/>
    </source>
</evidence>
<accession>A0A4R0NBG1</accession>